<dbReference type="SMART" id="SM00903">
    <property type="entry name" value="Flavin_Reduct"/>
    <property type="match status" value="1"/>
</dbReference>
<keyword evidence="4" id="KW-1185">Reference proteome</keyword>
<dbReference type="AlphaFoldDB" id="A0A558ALU5"/>
<evidence type="ECO:0000259" key="2">
    <source>
        <dbReference type="SMART" id="SM00903"/>
    </source>
</evidence>
<comment type="caution">
    <text evidence="3">The sequence shown here is derived from an EMBL/GenBank/DDBJ whole genome shotgun (WGS) entry which is preliminary data.</text>
</comment>
<protein>
    <submittedName>
        <fullName evidence="3">Flavin reductase family protein</fullName>
    </submittedName>
</protein>
<proteinExistence type="predicted"/>
<dbReference type="InterPro" id="IPR002563">
    <property type="entry name" value="Flavin_Rdtase-like_dom"/>
</dbReference>
<dbReference type="InterPro" id="IPR050268">
    <property type="entry name" value="NADH-dep_flavin_reductase"/>
</dbReference>
<dbReference type="EMBL" id="VJZA01000003">
    <property type="protein sequence ID" value="TVT25247.1"/>
    <property type="molecule type" value="Genomic_DNA"/>
</dbReference>
<dbReference type="SUPFAM" id="SSF50475">
    <property type="entry name" value="FMN-binding split barrel"/>
    <property type="match status" value="1"/>
</dbReference>
<reference evidence="3 4" key="1">
    <citation type="submission" date="2019-07" db="EMBL/GenBank/DDBJ databases">
        <title>New species of Amycolatopsis and Streptomyces.</title>
        <authorList>
            <person name="Duangmal K."/>
            <person name="Teo W.F.A."/>
            <person name="Lipun K."/>
        </authorList>
    </citation>
    <scope>NUCLEOTIDE SEQUENCE [LARGE SCALE GENOMIC DNA]</scope>
    <source>
        <strain evidence="3 4">JCM 30562</strain>
    </source>
</reference>
<accession>A0A558ALU5</accession>
<keyword evidence="1" id="KW-0560">Oxidoreductase</keyword>
<evidence type="ECO:0000313" key="4">
    <source>
        <dbReference type="Proteomes" id="UP000318578"/>
    </source>
</evidence>
<dbReference type="Pfam" id="PF01613">
    <property type="entry name" value="Flavin_Reduct"/>
    <property type="match status" value="1"/>
</dbReference>
<feature type="domain" description="Flavin reductase like" evidence="2">
    <location>
        <begin position="29"/>
        <end position="178"/>
    </location>
</feature>
<gene>
    <name evidence="3" type="ORF">FNH06_02935</name>
</gene>
<sequence length="199" mass="21366">MIIVSFLVEEVRMGLEPVDAGPGGFKAALGSLAASVTVVTLRDGEGRPLGMTATAFSSVSVDPLLILVCVNRSTRTYEHIAGSGRFGVNVLGAVAREISDHCARPGADKVLRPDWLARWDDWRSPALAGALAFLDCEVDRDVHAGTHAVLIGRVHGIGLSSAGAHHEPLLHFRGAYRQLRARHHHPRPRPLPITLEESA</sequence>
<dbReference type="Proteomes" id="UP000318578">
    <property type="component" value="Unassembled WGS sequence"/>
</dbReference>
<dbReference type="InterPro" id="IPR012349">
    <property type="entry name" value="Split_barrel_FMN-bd"/>
</dbReference>
<organism evidence="3 4">
    <name type="scientific">Amycolatopsis acidiphila</name>
    <dbReference type="NCBI Taxonomy" id="715473"/>
    <lineage>
        <taxon>Bacteria</taxon>
        <taxon>Bacillati</taxon>
        <taxon>Actinomycetota</taxon>
        <taxon>Actinomycetes</taxon>
        <taxon>Pseudonocardiales</taxon>
        <taxon>Pseudonocardiaceae</taxon>
        <taxon>Amycolatopsis</taxon>
    </lineage>
</organism>
<dbReference type="GO" id="GO:0042602">
    <property type="term" value="F:riboflavin reductase (NADPH) activity"/>
    <property type="evidence" value="ECO:0007669"/>
    <property type="project" value="TreeGrafter"/>
</dbReference>
<dbReference type="GO" id="GO:0006208">
    <property type="term" value="P:pyrimidine nucleobase catabolic process"/>
    <property type="evidence" value="ECO:0007669"/>
    <property type="project" value="TreeGrafter"/>
</dbReference>
<evidence type="ECO:0000313" key="3">
    <source>
        <dbReference type="EMBL" id="TVT25247.1"/>
    </source>
</evidence>
<name>A0A558ALU5_9PSEU</name>
<dbReference type="Gene3D" id="2.30.110.10">
    <property type="entry name" value="Electron Transport, Fmn-binding Protein, Chain A"/>
    <property type="match status" value="1"/>
</dbReference>
<dbReference type="PANTHER" id="PTHR30466:SF1">
    <property type="entry name" value="FMN REDUCTASE (NADH) RUTF"/>
    <property type="match status" value="1"/>
</dbReference>
<dbReference type="OrthoDB" id="9792858at2"/>
<dbReference type="GO" id="GO:0010181">
    <property type="term" value="F:FMN binding"/>
    <property type="evidence" value="ECO:0007669"/>
    <property type="project" value="InterPro"/>
</dbReference>
<evidence type="ECO:0000256" key="1">
    <source>
        <dbReference type="ARBA" id="ARBA00023002"/>
    </source>
</evidence>
<dbReference type="PANTHER" id="PTHR30466">
    <property type="entry name" value="FLAVIN REDUCTASE"/>
    <property type="match status" value="1"/>
</dbReference>